<reference evidence="1" key="1">
    <citation type="submission" date="2018-05" db="EMBL/GenBank/DDBJ databases">
        <authorList>
            <person name="Lanie J.A."/>
            <person name="Ng W.-L."/>
            <person name="Kazmierczak K.M."/>
            <person name="Andrzejewski T.M."/>
            <person name="Davidsen T.M."/>
            <person name="Wayne K.J."/>
            <person name="Tettelin H."/>
            <person name="Glass J.I."/>
            <person name="Rusch D."/>
            <person name="Podicherti R."/>
            <person name="Tsui H.-C.T."/>
            <person name="Winkler M.E."/>
        </authorList>
    </citation>
    <scope>NUCLEOTIDE SEQUENCE</scope>
</reference>
<dbReference type="AlphaFoldDB" id="A0A381SW19"/>
<feature type="non-terminal residue" evidence="1">
    <location>
        <position position="141"/>
    </location>
</feature>
<sequence>MGLLRFSSIRFSRSVWVGALTATIVLFGMQGLAVAQAQNTALTFNNGGFLQNIIKGGSTADFEMVMSRVKEGLQNSDDSAKRRQANSWKMYKLPAQPNGNVIYLAIIDPPVSQANYTVSTILFEAYGQEEAQRLYDIYSAA</sequence>
<protein>
    <submittedName>
        <fullName evidence="1">Uncharacterized protein</fullName>
    </submittedName>
</protein>
<proteinExistence type="predicted"/>
<dbReference type="EMBL" id="UINC01003586">
    <property type="protein sequence ID" value="SVA07594.1"/>
    <property type="molecule type" value="Genomic_DNA"/>
</dbReference>
<evidence type="ECO:0000313" key="1">
    <source>
        <dbReference type="EMBL" id="SVA07594.1"/>
    </source>
</evidence>
<accession>A0A381SW19</accession>
<gene>
    <name evidence="1" type="ORF">METZ01_LOCUS60448</name>
</gene>
<organism evidence="1">
    <name type="scientific">marine metagenome</name>
    <dbReference type="NCBI Taxonomy" id="408172"/>
    <lineage>
        <taxon>unclassified sequences</taxon>
        <taxon>metagenomes</taxon>
        <taxon>ecological metagenomes</taxon>
    </lineage>
</organism>
<name>A0A381SW19_9ZZZZ</name>